<protein>
    <recommendedName>
        <fullName evidence="4">Prenyltransferase</fullName>
    </recommendedName>
</protein>
<feature type="transmembrane region" description="Helical" evidence="1">
    <location>
        <begin position="92"/>
        <end position="113"/>
    </location>
</feature>
<evidence type="ECO:0000313" key="3">
    <source>
        <dbReference type="Proteomes" id="UP000304900"/>
    </source>
</evidence>
<feature type="transmembrane region" description="Helical" evidence="1">
    <location>
        <begin position="178"/>
        <end position="197"/>
    </location>
</feature>
<dbReference type="AlphaFoldDB" id="A0A4U6D3U2"/>
<dbReference type="OrthoDB" id="976812at2"/>
<dbReference type="Proteomes" id="UP000304900">
    <property type="component" value="Unassembled WGS sequence"/>
</dbReference>
<feature type="transmembrane region" description="Helical" evidence="1">
    <location>
        <begin position="119"/>
        <end position="137"/>
    </location>
</feature>
<name>A0A4U6D3U2_9BACT</name>
<keyword evidence="3" id="KW-1185">Reference proteome</keyword>
<sequence length="287" mass="32243">MKIDLLGPIFVFIRKFRPLHLHWANLDMAAAAMICQVAFNRLPLGKTFISIPANIVLGLAVFVISSMNRLLDNRKPAKTEMKRFLPNQKNRITFLEIVAGGLVAGIFIAFYMPSNVWKIAAGMVVLSGISVWLISILPERSPLHSLRTPLSSLIFTTGILAFTLFSNQEISKEIKYSAVLFFLIVLQNFLLASYYQSIEYPNVSNFAGVLKAPLSRQIIHIITLLIIAGGVGVCLHTEFRYTQRLSVILMMMAVLQSFMLQNTGFMQKNKYKGMLVTMVLLIPFLIL</sequence>
<keyword evidence="1" id="KW-0812">Transmembrane</keyword>
<accession>A0A4U6D3U2</accession>
<comment type="caution">
    <text evidence="2">The sequence shown here is derived from an EMBL/GenBank/DDBJ whole genome shotgun (WGS) entry which is preliminary data.</text>
</comment>
<feature type="transmembrane region" description="Helical" evidence="1">
    <location>
        <begin position="241"/>
        <end position="259"/>
    </location>
</feature>
<feature type="transmembrane region" description="Helical" evidence="1">
    <location>
        <begin position="218"/>
        <end position="235"/>
    </location>
</feature>
<evidence type="ECO:0000313" key="2">
    <source>
        <dbReference type="EMBL" id="TKT91892.1"/>
    </source>
</evidence>
<organism evidence="2 3">
    <name type="scientific">Dyadobacter frigoris</name>
    <dbReference type="NCBI Taxonomy" id="2576211"/>
    <lineage>
        <taxon>Bacteria</taxon>
        <taxon>Pseudomonadati</taxon>
        <taxon>Bacteroidota</taxon>
        <taxon>Cytophagia</taxon>
        <taxon>Cytophagales</taxon>
        <taxon>Spirosomataceae</taxon>
        <taxon>Dyadobacter</taxon>
    </lineage>
</organism>
<gene>
    <name evidence="2" type="ORF">FDK13_12135</name>
</gene>
<keyword evidence="1" id="KW-1133">Transmembrane helix</keyword>
<feature type="transmembrane region" description="Helical" evidence="1">
    <location>
        <begin position="51"/>
        <end position="71"/>
    </location>
</feature>
<evidence type="ECO:0000256" key="1">
    <source>
        <dbReference type="SAM" id="Phobius"/>
    </source>
</evidence>
<proteinExistence type="predicted"/>
<dbReference type="EMBL" id="SZVO01000005">
    <property type="protein sequence ID" value="TKT91892.1"/>
    <property type="molecule type" value="Genomic_DNA"/>
</dbReference>
<evidence type="ECO:0008006" key="4">
    <source>
        <dbReference type="Google" id="ProtNLM"/>
    </source>
</evidence>
<keyword evidence="1" id="KW-0472">Membrane</keyword>
<dbReference type="RefSeq" id="WP_137340261.1">
    <property type="nucleotide sequence ID" value="NZ_BSQH01000006.1"/>
</dbReference>
<reference evidence="2 3" key="1">
    <citation type="submission" date="2019-05" db="EMBL/GenBank/DDBJ databases">
        <title>Dyadobacter AR-3-8 sp. nov., isolated from arctic soil.</title>
        <authorList>
            <person name="Chaudhary D.K."/>
        </authorList>
    </citation>
    <scope>NUCLEOTIDE SEQUENCE [LARGE SCALE GENOMIC DNA]</scope>
    <source>
        <strain evidence="2 3">AR-3-8</strain>
    </source>
</reference>